<name>A0A0M3AZQ2_9SPHN</name>
<reference evidence="2 3" key="1">
    <citation type="submission" date="2015-04" db="EMBL/GenBank/DDBJ databases">
        <title>Genome sequence of aromatic hydrocarbons-degrading Sphingobium chungbukense DJ77.</title>
        <authorList>
            <person name="Kim Y.-C."/>
            <person name="Chae J.-C."/>
        </authorList>
    </citation>
    <scope>NUCLEOTIDE SEQUENCE [LARGE SCALE GENOMIC DNA]</scope>
    <source>
        <strain evidence="2 3">DJ77</strain>
    </source>
</reference>
<dbReference type="Pfam" id="PF04273">
    <property type="entry name" value="BLH_phosphatase"/>
    <property type="match status" value="1"/>
</dbReference>
<comment type="caution">
    <text evidence="2">The sequence shown here is derived from an EMBL/GenBank/DDBJ whole genome shotgun (WGS) entry which is preliminary data.</text>
</comment>
<dbReference type="InterPro" id="IPR029021">
    <property type="entry name" value="Prot-tyrosine_phosphatase-like"/>
</dbReference>
<dbReference type="SUPFAM" id="SSF52799">
    <property type="entry name" value="(Phosphotyrosine protein) phosphatases II"/>
    <property type="match status" value="1"/>
</dbReference>
<organism evidence="2 3">
    <name type="scientific">Sphingobium chungbukense</name>
    <dbReference type="NCBI Taxonomy" id="56193"/>
    <lineage>
        <taxon>Bacteria</taxon>
        <taxon>Pseudomonadati</taxon>
        <taxon>Pseudomonadota</taxon>
        <taxon>Alphaproteobacteria</taxon>
        <taxon>Sphingomonadales</taxon>
        <taxon>Sphingomonadaceae</taxon>
        <taxon>Sphingobium</taxon>
    </lineage>
</organism>
<feature type="domain" description="Beta-lactamase hydrolase-like protein phosphatase-like" evidence="1">
    <location>
        <begin position="2"/>
        <end position="110"/>
    </location>
</feature>
<proteinExistence type="predicted"/>
<evidence type="ECO:0000313" key="2">
    <source>
        <dbReference type="EMBL" id="KKW94034.1"/>
    </source>
</evidence>
<dbReference type="InterPro" id="IPR005939">
    <property type="entry name" value="BLH_phosphatase-like"/>
</dbReference>
<dbReference type="CDD" id="cd14503">
    <property type="entry name" value="PTP-bact"/>
    <property type="match status" value="1"/>
</dbReference>
<sequence length="142" mass="14813">MFRQLTKSLYVSPQISVDQVAEAKALGVTVIINNRPDDEEPGQTNGAEIEAATKAAGMTYAAVPVAHGGFAPWQLDGMAAALEQAGEGKILAYCRSGTRSTLLWALTRARAGDHPAALTEQAASAGYDVTPVRQIMDALAAG</sequence>
<accession>A0A0M3AZQ2</accession>
<dbReference type="STRING" id="56193.YP76_05290"/>
<dbReference type="PATRIC" id="fig|56193.3.peg.1092"/>
<evidence type="ECO:0000313" key="3">
    <source>
        <dbReference type="Proteomes" id="UP000033874"/>
    </source>
</evidence>
<protein>
    <recommendedName>
        <fullName evidence="1">Beta-lactamase hydrolase-like protein phosphatase-like domain-containing protein</fullName>
    </recommendedName>
</protein>
<dbReference type="RefSeq" id="WP_046762469.1">
    <property type="nucleotide sequence ID" value="NZ_LBIC01000001.1"/>
</dbReference>
<keyword evidence="3" id="KW-1185">Reference proteome</keyword>
<dbReference type="EMBL" id="LBIC01000001">
    <property type="protein sequence ID" value="KKW94034.1"/>
    <property type="molecule type" value="Genomic_DNA"/>
</dbReference>
<gene>
    <name evidence="2" type="ORF">YP76_05290</name>
</gene>
<evidence type="ECO:0000259" key="1">
    <source>
        <dbReference type="Pfam" id="PF04273"/>
    </source>
</evidence>
<dbReference type="NCBIfam" id="TIGR01244">
    <property type="entry name" value="TIGR01244 family sulfur transferase"/>
    <property type="match status" value="1"/>
</dbReference>
<dbReference type="Gene3D" id="3.90.190.10">
    <property type="entry name" value="Protein tyrosine phosphatase superfamily"/>
    <property type="match status" value="1"/>
</dbReference>
<dbReference type="Proteomes" id="UP000033874">
    <property type="component" value="Unassembled WGS sequence"/>
</dbReference>
<dbReference type="GO" id="GO:0016787">
    <property type="term" value="F:hydrolase activity"/>
    <property type="evidence" value="ECO:0007669"/>
    <property type="project" value="InterPro"/>
</dbReference>
<dbReference type="AlphaFoldDB" id="A0A0M3AZQ2"/>